<dbReference type="RefSeq" id="WP_171835836.1">
    <property type="nucleotide sequence ID" value="NZ_CP053708.1"/>
</dbReference>
<evidence type="ECO:0000313" key="2">
    <source>
        <dbReference type="Proteomes" id="UP000500767"/>
    </source>
</evidence>
<dbReference type="GO" id="GO:0006508">
    <property type="term" value="P:proteolysis"/>
    <property type="evidence" value="ECO:0007669"/>
    <property type="project" value="InterPro"/>
</dbReference>
<keyword evidence="2" id="KW-1185">Reference proteome</keyword>
<dbReference type="SUPFAM" id="SSF140990">
    <property type="entry name" value="FtsH protease domain-like"/>
    <property type="match status" value="1"/>
</dbReference>
<gene>
    <name evidence="1" type="ORF">HN018_19295</name>
</gene>
<sequence>MTRSALAATAHHEAGHAFAAILKGVRFDYVTVEADMQRGSAGHVRFLRANAGFEATHKGAVVAMAGEAAQRRYNPRSIRVHHGEGDREEVAVKAMELCGGSAKAANLLVRLWDQQARDLVAGWWTEIGILADALLAKRRLSEAECRDVRATHRLGLAEPKVRE</sequence>
<dbReference type="GO" id="GO:0004222">
    <property type="term" value="F:metalloendopeptidase activity"/>
    <property type="evidence" value="ECO:0007669"/>
    <property type="project" value="InterPro"/>
</dbReference>
<protein>
    <recommendedName>
        <fullName evidence="3">Peptidase M41 domain-containing protein</fullName>
    </recommendedName>
</protein>
<dbReference type="Gene3D" id="1.20.58.760">
    <property type="entry name" value="Peptidase M41"/>
    <property type="match status" value="1"/>
</dbReference>
<proteinExistence type="predicted"/>
<evidence type="ECO:0008006" key="3">
    <source>
        <dbReference type="Google" id="ProtNLM"/>
    </source>
</evidence>
<dbReference type="AlphaFoldDB" id="A0A6M8HUL7"/>
<organism evidence="1 2">
    <name type="scientific">Lichenicola cladoniae</name>
    <dbReference type="NCBI Taxonomy" id="1484109"/>
    <lineage>
        <taxon>Bacteria</taxon>
        <taxon>Pseudomonadati</taxon>
        <taxon>Pseudomonadota</taxon>
        <taxon>Alphaproteobacteria</taxon>
        <taxon>Acetobacterales</taxon>
        <taxon>Acetobacteraceae</taxon>
        <taxon>Lichenicola</taxon>
    </lineage>
</organism>
<dbReference type="GO" id="GO:0005524">
    <property type="term" value="F:ATP binding"/>
    <property type="evidence" value="ECO:0007669"/>
    <property type="project" value="InterPro"/>
</dbReference>
<reference evidence="1 2" key="1">
    <citation type="journal article" date="2014" name="World J. Microbiol. Biotechnol.">
        <title>Biodiversity and physiological characteristics of Antarctic and Arctic lichens-associated bacteria.</title>
        <authorList>
            <person name="Lee Y.M."/>
            <person name="Kim E.H."/>
            <person name="Lee H.K."/>
            <person name="Hong S.G."/>
        </authorList>
    </citation>
    <scope>NUCLEOTIDE SEQUENCE [LARGE SCALE GENOMIC DNA]</scope>
    <source>
        <strain evidence="1 2">PAMC 26569</strain>
    </source>
</reference>
<dbReference type="InterPro" id="IPR037219">
    <property type="entry name" value="Peptidase_M41-like"/>
</dbReference>
<evidence type="ECO:0000313" key="1">
    <source>
        <dbReference type="EMBL" id="QKE91891.1"/>
    </source>
</evidence>
<dbReference type="KEGG" id="lck:HN018_19295"/>
<name>A0A6M8HUL7_9PROT</name>
<dbReference type="GO" id="GO:0004176">
    <property type="term" value="F:ATP-dependent peptidase activity"/>
    <property type="evidence" value="ECO:0007669"/>
    <property type="project" value="InterPro"/>
</dbReference>
<dbReference type="Proteomes" id="UP000500767">
    <property type="component" value="Chromosome"/>
</dbReference>
<accession>A0A6M8HUL7</accession>
<dbReference type="EMBL" id="CP053708">
    <property type="protein sequence ID" value="QKE91891.1"/>
    <property type="molecule type" value="Genomic_DNA"/>
</dbReference>